<dbReference type="PROSITE" id="PS50943">
    <property type="entry name" value="HTH_CROC1"/>
    <property type="match status" value="1"/>
</dbReference>
<dbReference type="EMBL" id="JALBUU010000051">
    <property type="protein sequence ID" value="MCI0755729.1"/>
    <property type="molecule type" value="Genomic_DNA"/>
</dbReference>
<proteinExistence type="predicted"/>
<dbReference type="CDD" id="cd00093">
    <property type="entry name" value="HTH_XRE"/>
    <property type="match status" value="1"/>
</dbReference>
<gene>
    <name evidence="2" type="ORF">MON41_18810</name>
</gene>
<sequence length="104" mass="12035">MYVQTQTHSSTKTQKLRRVAGDWLRSLREKKGLSQKDMARLVGIEYYSFISQIETGRGRVPSCKYVIWAEVLGVPASLLAKKLMKYYDPETYIILFPAEEEDEV</sequence>
<organism evidence="2 3">
    <name type="scientific">Teichococcus vastitatis</name>
    <dbReference type="NCBI Taxonomy" id="2307076"/>
    <lineage>
        <taxon>Bacteria</taxon>
        <taxon>Pseudomonadati</taxon>
        <taxon>Pseudomonadota</taxon>
        <taxon>Alphaproteobacteria</taxon>
        <taxon>Acetobacterales</taxon>
        <taxon>Roseomonadaceae</taxon>
        <taxon>Roseomonas</taxon>
    </lineage>
</organism>
<dbReference type="Gene3D" id="1.10.260.40">
    <property type="entry name" value="lambda repressor-like DNA-binding domains"/>
    <property type="match status" value="1"/>
</dbReference>
<keyword evidence="3" id="KW-1185">Reference proteome</keyword>
<dbReference type="InterPro" id="IPR010982">
    <property type="entry name" value="Lambda_DNA-bd_dom_sf"/>
</dbReference>
<evidence type="ECO:0000313" key="3">
    <source>
        <dbReference type="Proteomes" id="UP001201985"/>
    </source>
</evidence>
<name>A0ABS9W8V5_9PROT</name>
<feature type="domain" description="HTH cro/C1-type" evidence="1">
    <location>
        <begin position="24"/>
        <end position="79"/>
    </location>
</feature>
<comment type="caution">
    <text evidence="2">The sequence shown here is derived from an EMBL/GenBank/DDBJ whole genome shotgun (WGS) entry which is preliminary data.</text>
</comment>
<dbReference type="RefSeq" id="WP_120010679.1">
    <property type="nucleotide sequence ID" value="NZ_JALBUU010000051.1"/>
</dbReference>
<evidence type="ECO:0000259" key="1">
    <source>
        <dbReference type="PROSITE" id="PS50943"/>
    </source>
</evidence>
<reference evidence="2 3" key="1">
    <citation type="submission" date="2022-03" db="EMBL/GenBank/DDBJ databases">
        <title>Complete genome analysis of Roseomonas KG 17.1 : a prolific producer of plant growth promoters.</title>
        <authorList>
            <person name="Saadouli I."/>
            <person name="Najjari A."/>
            <person name="Mosbah A."/>
            <person name="Ouzari H.I."/>
        </authorList>
    </citation>
    <scope>NUCLEOTIDE SEQUENCE [LARGE SCALE GENOMIC DNA]</scope>
    <source>
        <strain evidence="2 3">KG17-1</strain>
    </source>
</reference>
<dbReference type="InterPro" id="IPR001387">
    <property type="entry name" value="Cro/C1-type_HTH"/>
</dbReference>
<protein>
    <submittedName>
        <fullName evidence="2">Helix-turn-helix domain-containing protein</fullName>
    </submittedName>
</protein>
<evidence type="ECO:0000313" key="2">
    <source>
        <dbReference type="EMBL" id="MCI0755729.1"/>
    </source>
</evidence>
<accession>A0ABS9W8V5</accession>
<dbReference type="Pfam" id="PF13560">
    <property type="entry name" value="HTH_31"/>
    <property type="match status" value="1"/>
</dbReference>
<dbReference type="Proteomes" id="UP001201985">
    <property type="component" value="Unassembled WGS sequence"/>
</dbReference>
<dbReference type="SMART" id="SM00530">
    <property type="entry name" value="HTH_XRE"/>
    <property type="match status" value="1"/>
</dbReference>
<dbReference type="SUPFAM" id="SSF47413">
    <property type="entry name" value="lambda repressor-like DNA-binding domains"/>
    <property type="match status" value="1"/>
</dbReference>